<name>I2N8N9_STRT9</name>
<dbReference type="InterPro" id="IPR006765">
    <property type="entry name" value="Polyketide_synth_cyclase"/>
</dbReference>
<dbReference type="Pfam" id="PF04673">
    <property type="entry name" value="Cyclase_polyket"/>
    <property type="match status" value="1"/>
</dbReference>
<gene>
    <name evidence="1" type="ORF">STSU_005955</name>
</gene>
<evidence type="ECO:0000313" key="1">
    <source>
        <dbReference type="EMBL" id="QKM66775.1"/>
    </source>
</evidence>
<evidence type="ECO:0000313" key="2">
    <source>
        <dbReference type="Proteomes" id="UP000005940"/>
    </source>
</evidence>
<dbReference type="InterPro" id="IPR011008">
    <property type="entry name" value="Dimeric_a/b-barrel"/>
</dbReference>
<protein>
    <submittedName>
        <fullName evidence="1">TcmI family type II polyketide cyclase</fullName>
    </submittedName>
</protein>
<organism evidence="1 2">
    <name type="scientific">Streptomyces tsukubensis (strain DSM 42081 / NBRC 108919 / NRRL 18488 / 9993)</name>
    <dbReference type="NCBI Taxonomy" id="1114943"/>
    <lineage>
        <taxon>Bacteria</taxon>
        <taxon>Bacillati</taxon>
        <taxon>Actinomycetota</taxon>
        <taxon>Actinomycetes</taxon>
        <taxon>Kitasatosporales</taxon>
        <taxon>Streptomycetaceae</taxon>
        <taxon>Streptomyces</taxon>
    </lineage>
</organism>
<dbReference type="InterPro" id="IPR038474">
    <property type="entry name" value="Polyketide_synth_cyclase_sf"/>
</dbReference>
<dbReference type="SUPFAM" id="SSF54909">
    <property type="entry name" value="Dimeric alpha+beta barrel"/>
    <property type="match status" value="1"/>
</dbReference>
<dbReference type="Proteomes" id="UP000005940">
    <property type="component" value="Chromosome"/>
</dbReference>
<dbReference type="AlphaFoldDB" id="I2N8N9"/>
<proteinExistence type="predicted"/>
<keyword evidence="2" id="KW-1185">Reference proteome</keyword>
<dbReference type="EMBL" id="CP029159">
    <property type="protein sequence ID" value="QKM66775.1"/>
    <property type="molecule type" value="Genomic_DNA"/>
</dbReference>
<accession>I2N8N9</accession>
<sequence length="130" mass="13984">MSAGTGTGTGIGRTAAEAGTGSAHRALIVARMAPGSADGIAGLFAASDRGELPHLVGVKRRSLFQFGPDLYLHLIESDRPPGPEIAKVTEHPDFRELSDRLQAYVSPYDPATWRSPKDAMARQFYSWQSD</sequence>
<dbReference type="Gene3D" id="3.30.70.1090">
    <property type="entry name" value="Dimeric alpha+beta barrel"/>
    <property type="match status" value="1"/>
</dbReference>
<dbReference type="GO" id="GO:0030639">
    <property type="term" value="P:polyketide biosynthetic process"/>
    <property type="evidence" value="ECO:0007669"/>
    <property type="project" value="InterPro"/>
</dbReference>
<reference evidence="1 2" key="1">
    <citation type="journal article" date="2012" name="J. Bacteriol.">
        <title>Draft genome of Streptomyces tsukubaensis NRRL 18488, the producer of the clinically important immunosuppressant tacrolimus (FK506).</title>
        <authorList>
            <person name="Barreiro C."/>
            <person name="Prieto C."/>
            <person name="Sola-Landa A."/>
            <person name="Solera E."/>
            <person name="Martinez-Castro M."/>
            <person name="Perez-Redondo R."/>
            <person name="Garcia-Estrada C."/>
            <person name="Aparicio J.F."/>
            <person name="Fernandez-Martinez L.T."/>
            <person name="Santos-Aberturas J."/>
            <person name="Salehi-Najafabadi Z."/>
            <person name="Rodriguez-Garcia A."/>
            <person name="Tauch A."/>
            <person name="Martin J.F."/>
        </authorList>
    </citation>
    <scope>NUCLEOTIDE SEQUENCE [LARGE SCALE GENOMIC DNA]</scope>
    <source>
        <strain evidence="2">DSM 42081 / NBRC 108919 / NRRL 18488 / 9993</strain>
    </source>
</reference>
<dbReference type="RefSeq" id="WP_006345752.1">
    <property type="nucleotide sequence ID" value="NZ_CP029159.1"/>
</dbReference>